<protein>
    <recommendedName>
        <fullName evidence="4">Lipocalin-like domain-containing protein</fullName>
    </recommendedName>
</protein>
<keyword evidence="1" id="KW-0732">Signal</keyword>
<keyword evidence="3" id="KW-1185">Reference proteome</keyword>
<name>A0ABT0RZL9_9SPHN</name>
<dbReference type="EMBL" id="JAMGBE010000001">
    <property type="protein sequence ID" value="MCL6728997.1"/>
    <property type="molecule type" value="Genomic_DNA"/>
</dbReference>
<gene>
    <name evidence="2" type="ORF">LZ538_02870</name>
</gene>
<feature type="signal peptide" evidence="1">
    <location>
        <begin position="1"/>
        <end position="23"/>
    </location>
</feature>
<accession>A0ABT0RZL9</accession>
<proteinExistence type="predicted"/>
<dbReference type="RefSeq" id="WP_249830487.1">
    <property type="nucleotide sequence ID" value="NZ_JAMGBE010000001.1"/>
</dbReference>
<sequence>MNARSKVALLASLALAIPQIAVASPAPSAKLWNGTWHLDTAKSKFASSAKQQSETRTYTVSGNKITMKSSSKDASGKTMNFSYSAAWDGKWYPMTGNPNADRIAVTAVSEREIKAKSTLHGKASTESKAAVSADGKHLTLTRKMLRLKGAPTDVLEFSR</sequence>
<feature type="chain" id="PRO_5046073943" description="Lipocalin-like domain-containing protein" evidence="1">
    <location>
        <begin position="24"/>
        <end position="159"/>
    </location>
</feature>
<evidence type="ECO:0000313" key="2">
    <source>
        <dbReference type="EMBL" id="MCL6728997.1"/>
    </source>
</evidence>
<evidence type="ECO:0000313" key="3">
    <source>
        <dbReference type="Proteomes" id="UP001165342"/>
    </source>
</evidence>
<reference evidence="2" key="1">
    <citation type="submission" date="2022-05" db="EMBL/GenBank/DDBJ databases">
        <authorList>
            <person name="Jo J.-H."/>
            <person name="Im W.-T."/>
        </authorList>
    </citation>
    <scope>NUCLEOTIDE SEQUENCE</scope>
    <source>
        <strain evidence="2">SE220</strain>
    </source>
</reference>
<organism evidence="2 3">
    <name type="scientific">Sphingomonas hankyongi</name>
    <dbReference type="NCBI Taxonomy" id="2908209"/>
    <lineage>
        <taxon>Bacteria</taxon>
        <taxon>Pseudomonadati</taxon>
        <taxon>Pseudomonadota</taxon>
        <taxon>Alphaproteobacteria</taxon>
        <taxon>Sphingomonadales</taxon>
        <taxon>Sphingomonadaceae</taxon>
        <taxon>Sphingomonas</taxon>
    </lineage>
</organism>
<evidence type="ECO:0008006" key="4">
    <source>
        <dbReference type="Google" id="ProtNLM"/>
    </source>
</evidence>
<comment type="caution">
    <text evidence="2">The sequence shown here is derived from an EMBL/GenBank/DDBJ whole genome shotgun (WGS) entry which is preliminary data.</text>
</comment>
<evidence type="ECO:0000256" key="1">
    <source>
        <dbReference type="SAM" id="SignalP"/>
    </source>
</evidence>
<dbReference type="Proteomes" id="UP001165342">
    <property type="component" value="Unassembled WGS sequence"/>
</dbReference>